<dbReference type="Pfam" id="PF00496">
    <property type="entry name" value="SBP_bac_5"/>
    <property type="match status" value="1"/>
</dbReference>
<dbReference type="PROSITE" id="PS51318">
    <property type="entry name" value="TAT"/>
    <property type="match status" value="1"/>
</dbReference>
<dbReference type="CDD" id="cd08503">
    <property type="entry name" value="PBP2_NikA_DppA_OppA_like_17"/>
    <property type="match status" value="1"/>
</dbReference>
<dbReference type="EMBL" id="CP038148">
    <property type="protein sequence ID" value="QBQ96843.1"/>
    <property type="molecule type" value="Genomic_DNA"/>
</dbReference>
<dbReference type="GO" id="GO:0043190">
    <property type="term" value="C:ATP-binding cassette (ABC) transporter complex"/>
    <property type="evidence" value="ECO:0007669"/>
    <property type="project" value="InterPro"/>
</dbReference>
<dbReference type="PIRSF" id="PIRSF002741">
    <property type="entry name" value="MppA"/>
    <property type="match status" value="1"/>
</dbReference>
<dbReference type="Gene3D" id="3.40.190.10">
    <property type="entry name" value="Periplasmic binding protein-like II"/>
    <property type="match status" value="1"/>
</dbReference>
<evidence type="ECO:0000259" key="6">
    <source>
        <dbReference type="Pfam" id="PF00496"/>
    </source>
</evidence>
<keyword evidence="8" id="KW-1185">Reference proteome</keyword>
<dbReference type="InterPro" id="IPR030678">
    <property type="entry name" value="Peptide/Ni-bd"/>
</dbReference>
<dbReference type="InterPro" id="IPR000914">
    <property type="entry name" value="SBP_5_dom"/>
</dbReference>
<dbReference type="OrthoDB" id="9801799at2"/>
<evidence type="ECO:0000256" key="5">
    <source>
        <dbReference type="SAM" id="MobiDB-lite"/>
    </source>
</evidence>
<dbReference type="Proteomes" id="UP000295727">
    <property type="component" value="Chromosome 1"/>
</dbReference>
<name>A0A4P7CSR4_9BURK</name>
<dbReference type="GO" id="GO:0030288">
    <property type="term" value="C:outer membrane-bounded periplasmic space"/>
    <property type="evidence" value="ECO:0007669"/>
    <property type="project" value="UniProtKB-ARBA"/>
</dbReference>
<dbReference type="Gene3D" id="3.10.105.10">
    <property type="entry name" value="Dipeptide-binding Protein, Domain 3"/>
    <property type="match status" value="1"/>
</dbReference>
<gene>
    <name evidence="7" type="ORF">E1956_06400</name>
</gene>
<comment type="subcellular location">
    <subcellularLocation>
        <location evidence="1">Cell envelope</location>
    </subcellularLocation>
</comment>
<accession>A0A4P7CSR4</accession>
<reference evidence="7 8" key="1">
    <citation type="submission" date="2019-03" db="EMBL/GenBank/DDBJ databases">
        <title>Paraburkholderia sp. 7MH5, isolated from subtropical forest soil.</title>
        <authorList>
            <person name="Gao Z.-H."/>
            <person name="Qiu L.-H."/>
        </authorList>
    </citation>
    <scope>NUCLEOTIDE SEQUENCE [LARGE SCALE GENOMIC DNA]</scope>
    <source>
        <strain evidence="7 8">7MH5</strain>
    </source>
</reference>
<dbReference type="InterPro" id="IPR039424">
    <property type="entry name" value="SBP_5"/>
</dbReference>
<evidence type="ECO:0000256" key="3">
    <source>
        <dbReference type="ARBA" id="ARBA00022448"/>
    </source>
</evidence>
<evidence type="ECO:0000313" key="7">
    <source>
        <dbReference type="EMBL" id="QBQ96843.1"/>
    </source>
</evidence>
<keyword evidence="4" id="KW-0732">Signal</keyword>
<feature type="compositionally biased region" description="Low complexity" evidence="5">
    <location>
        <begin position="10"/>
        <end position="42"/>
    </location>
</feature>
<dbReference type="InterPro" id="IPR006311">
    <property type="entry name" value="TAT_signal"/>
</dbReference>
<evidence type="ECO:0000313" key="8">
    <source>
        <dbReference type="Proteomes" id="UP000295727"/>
    </source>
</evidence>
<dbReference type="PANTHER" id="PTHR30290">
    <property type="entry name" value="PERIPLASMIC BINDING COMPONENT OF ABC TRANSPORTER"/>
    <property type="match status" value="1"/>
</dbReference>
<dbReference type="Gene3D" id="3.90.76.10">
    <property type="entry name" value="Dipeptide-binding Protein, Domain 1"/>
    <property type="match status" value="1"/>
</dbReference>
<dbReference type="GO" id="GO:1904680">
    <property type="term" value="F:peptide transmembrane transporter activity"/>
    <property type="evidence" value="ECO:0007669"/>
    <property type="project" value="TreeGrafter"/>
</dbReference>
<protein>
    <submittedName>
        <fullName evidence="7">Peptide ABC transporter substrate-binding protein</fullName>
    </submittedName>
</protein>
<feature type="region of interest" description="Disordered" evidence="5">
    <location>
        <begin position="1"/>
        <end position="57"/>
    </location>
</feature>
<sequence>MKRQPPSQPSPLTRSPRSSLSSQEPQSSPALPSQSAPSPRSPDLLQSAQAPSPTAARGVDALRRDAGDYGNHAIDEFLAGRLTRRELLRYAGVLGLSSLALAGGGLVAPRGARAQGTSGASRPGSQTIRVAHLMPAGAVDPLTVTDAGALCLLNQTGEFLANDDANGQLQPALALSWQPNAKADVWTFKLRPGVKFHDGQPFGAKDVVATFDRLADPASGSAALSVLKGVLSKGGTKLVDEHTVAFHLDAPNGNFPYYVSSDNYNAVLLPANYAGNYEKSFIGTGPFKLERYETRRGASFVRNDAYWGEKALPERVQFAFYADEQAQILALQGHQADVMGTFTVQGGIGILNNPDFKVIGVRSSAHRQIHMRNDVPTFKDKRVRQALALALDRDVMVRGLFKGRAVLGNDSPFAPIFPSTAGTVPQRKIDLAKARQLLAQAGVANGFDVTLTTEKYMEIPDLAVVVQNAAKAIGVRIALKVESQSQYYGAGTYGKSDWLDSPLGITDYGHRGVPNVFLNAPFTSGGTWNAAHFRNAQYDKLVGQFAATLDVAAQKQVAAQIQTLLLDETPVIIPYFYDQLIAQRTALSGVHFTALAQLYFDRATLAA</sequence>
<evidence type="ECO:0000256" key="2">
    <source>
        <dbReference type="ARBA" id="ARBA00005695"/>
    </source>
</evidence>
<dbReference type="KEGG" id="ppai:E1956_06400"/>
<dbReference type="PANTHER" id="PTHR30290:SF10">
    <property type="entry name" value="PERIPLASMIC OLIGOPEPTIDE-BINDING PROTEIN-RELATED"/>
    <property type="match status" value="1"/>
</dbReference>
<evidence type="ECO:0000256" key="4">
    <source>
        <dbReference type="ARBA" id="ARBA00022729"/>
    </source>
</evidence>
<dbReference type="SUPFAM" id="SSF53850">
    <property type="entry name" value="Periplasmic binding protein-like II"/>
    <property type="match status" value="1"/>
</dbReference>
<evidence type="ECO:0000256" key="1">
    <source>
        <dbReference type="ARBA" id="ARBA00004196"/>
    </source>
</evidence>
<proteinExistence type="inferred from homology"/>
<keyword evidence="3" id="KW-0813">Transport</keyword>
<comment type="similarity">
    <text evidence="2">Belongs to the bacterial solute-binding protein 5 family.</text>
</comment>
<dbReference type="GO" id="GO:0015833">
    <property type="term" value="P:peptide transport"/>
    <property type="evidence" value="ECO:0007669"/>
    <property type="project" value="TreeGrafter"/>
</dbReference>
<organism evidence="7 8">
    <name type="scientific">Paraburkholderia pallida</name>
    <dbReference type="NCBI Taxonomy" id="2547399"/>
    <lineage>
        <taxon>Bacteria</taxon>
        <taxon>Pseudomonadati</taxon>
        <taxon>Pseudomonadota</taxon>
        <taxon>Betaproteobacteria</taxon>
        <taxon>Burkholderiales</taxon>
        <taxon>Burkholderiaceae</taxon>
        <taxon>Paraburkholderia</taxon>
    </lineage>
</organism>
<feature type="domain" description="Solute-binding protein family 5" evidence="6">
    <location>
        <begin position="169"/>
        <end position="494"/>
    </location>
</feature>
<dbReference type="AlphaFoldDB" id="A0A4P7CSR4"/>